<accession>A0ABT7WIQ1</accession>
<organism evidence="2 3">
    <name type="scientific">Robiginitalea aurantiaca</name>
    <dbReference type="NCBI Taxonomy" id="3056915"/>
    <lineage>
        <taxon>Bacteria</taxon>
        <taxon>Pseudomonadati</taxon>
        <taxon>Bacteroidota</taxon>
        <taxon>Flavobacteriia</taxon>
        <taxon>Flavobacteriales</taxon>
        <taxon>Flavobacteriaceae</taxon>
        <taxon>Robiginitalea</taxon>
    </lineage>
</organism>
<feature type="signal peptide" evidence="1">
    <location>
        <begin position="1"/>
        <end position="20"/>
    </location>
</feature>
<keyword evidence="1" id="KW-0732">Signal</keyword>
<name>A0ABT7WIQ1_9FLAO</name>
<gene>
    <name evidence="2" type="ORF">QU605_14770</name>
</gene>
<reference evidence="2" key="1">
    <citation type="submission" date="2023-06" db="EMBL/GenBank/DDBJ databases">
        <title>Robiginitalea aurantiacus sp. nov. and Algoriphagus sediminis sp. nov., isolated from coastal sediment.</title>
        <authorList>
            <person name="Zhou Z.Y."/>
            <person name="An J."/>
            <person name="Jia Y.W."/>
            <person name="Du Z.J."/>
        </authorList>
    </citation>
    <scope>NUCLEOTIDE SEQUENCE</scope>
    <source>
        <strain evidence="2">M39</strain>
    </source>
</reference>
<dbReference type="EMBL" id="JAUDUY010000014">
    <property type="protein sequence ID" value="MDM9632738.1"/>
    <property type="molecule type" value="Genomic_DNA"/>
</dbReference>
<dbReference type="InterPro" id="IPR011049">
    <property type="entry name" value="Serralysin-like_metalloprot_C"/>
</dbReference>
<comment type="caution">
    <text evidence="2">The sequence shown here is derived from an EMBL/GenBank/DDBJ whole genome shotgun (WGS) entry which is preliminary data.</text>
</comment>
<evidence type="ECO:0000313" key="2">
    <source>
        <dbReference type="EMBL" id="MDM9632738.1"/>
    </source>
</evidence>
<evidence type="ECO:0000313" key="3">
    <source>
        <dbReference type="Proteomes" id="UP001174839"/>
    </source>
</evidence>
<dbReference type="Gene3D" id="2.150.10.10">
    <property type="entry name" value="Serralysin-like metalloprotease, C-terminal"/>
    <property type="match status" value="1"/>
</dbReference>
<sequence>MKTKLLFTMLLLGSLAGASAQGLKLGDNPGTIDPASLLEMESRNQVFVPPRVTTGQMNAITPLEGGIVYNTDEESLFYYENGIWNPVGGVKNSGENLFAGSEAGDSNTSGIRNVALGFSSFRSNSTGNYNTATGSFSLDSNVGSSNNSAFGYNALRESRANNNSAFGFNSLRRNVSGVNNSAFGVNALRDLVNGDNNSAVGMNALRSTDGFRNTAVGEQALQWQTTGDNNVAIGFRAGRLQANGSNLTEVSNSIFIGESTSSSANGQSNEIVIGHNAIGNGTNTVTIGADNIEETYLHGTVFVDGEPISGGGGSDPNVGTNNVFVGNGAGENTALDPSGRENVAVGVSALGSNVTGIRNTAIGTEALFSNVSGVNNTAMGNSALINNIGNGNSGFGFGALASNTDGASNSALGTSALTSLNTGSDNIAFGRTAGNLIANGSQNTNSDRSVFLGSNTRANANGENNQIVIGHGAVGNGSLTVTIGNDAITDVYFGNGYIFSGDAAPASSSAPGETGEIRIDANFIYVCVAPNSWVRAALSSW</sequence>
<dbReference type="RefSeq" id="WP_289726103.1">
    <property type="nucleotide sequence ID" value="NZ_JAUDUY010000014.1"/>
</dbReference>
<proteinExistence type="predicted"/>
<keyword evidence="3" id="KW-1185">Reference proteome</keyword>
<protein>
    <recommendedName>
        <fullName evidence="4">Trimeric autotransporter adhesin YadA-like head domain-containing protein</fullName>
    </recommendedName>
</protein>
<feature type="chain" id="PRO_5045683708" description="Trimeric autotransporter adhesin YadA-like head domain-containing protein" evidence="1">
    <location>
        <begin position="21"/>
        <end position="541"/>
    </location>
</feature>
<dbReference type="Proteomes" id="UP001174839">
    <property type="component" value="Unassembled WGS sequence"/>
</dbReference>
<evidence type="ECO:0000256" key="1">
    <source>
        <dbReference type="SAM" id="SignalP"/>
    </source>
</evidence>
<evidence type="ECO:0008006" key="4">
    <source>
        <dbReference type="Google" id="ProtNLM"/>
    </source>
</evidence>